<dbReference type="STRING" id="576137.A0A1L7WZR2"/>
<feature type="region of interest" description="Disordered" evidence="2">
    <location>
        <begin position="278"/>
        <end position="297"/>
    </location>
</feature>
<dbReference type="InterPro" id="IPR013087">
    <property type="entry name" value="Znf_C2H2_type"/>
</dbReference>
<feature type="region of interest" description="Disordered" evidence="2">
    <location>
        <begin position="175"/>
        <end position="200"/>
    </location>
</feature>
<dbReference type="PROSITE" id="PS50048">
    <property type="entry name" value="ZN2_CY6_FUNGAL_2"/>
    <property type="match status" value="1"/>
</dbReference>
<evidence type="ECO:0000256" key="1">
    <source>
        <dbReference type="ARBA" id="ARBA00023242"/>
    </source>
</evidence>
<keyword evidence="1" id="KW-0539">Nucleus</keyword>
<dbReference type="OrthoDB" id="3548488at2759"/>
<gene>
    <name evidence="4" type="ORF">PAC_08139</name>
</gene>
<dbReference type="SMART" id="SM00066">
    <property type="entry name" value="GAL4"/>
    <property type="match status" value="1"/>
</dbReference>
<dbReference type="Pfam" id="PF00172">
    <property type="entry name" value="Zn_clus"/>
    <property type="match status" value="1"/>
</dbReference>
<reference evidence="4 5" key="1">
    <citation type="submission" date="2016-03" db="EMBL/GenBank/DDBJ databases">
        <authorList>
            <person name="Ploux O."/>
        </authorList>
    </citation>
    <scope>NUCLEOTIDE SEQUENCE [LARGE SCALE GENOMIC DNA]</scope>
    <source>
        <strain evidence="4 5">UAMH 11012</strain>
    </source>
</reference>
<dbReference type="Gene3D" id="4.10.240.10">
    <property type="entry name" value="Zn(2)-C6 fungal-type DNA-binding domain"/>
    <property type="match status" value="1"/>
</dbReference>
<evidence type="ECO:0000256" key="2">
    <source>
        <dbReference type="SAM" id="MobiDB-lite"/>
    </source>
</evidence>
<feature type="domain" description="Zn(2)-C6 fungal-type" evidence="3">
    <location>
        <begin position="105"/>
        <end position="135"/>
    </location>
</feature>
<sequence>MRHSPEVLREFYLIAINRNNISDGPGDTDRRGIVASDAVPLSRDCLPIPTLRWRYPRCELAEPTKEAEAALGTRTNIDGLGQTETGASQHKEFLKDPLVSRKNSACQQCRLYRFQCDLQRPSCWKCERYFLPCYYEDEETKDYRRIEELVDPEAEITPRQDSVRVNPYQNIEGKGKLHRSVSRRLGKRSGRLSKPMPPKRRGQLYIEDSMKEDEETLLGAFSHTTPEFDTISRTSSPTTSEPDIGSRATSLTTSGVSPPSRTDSQTVWAGSGLLRTLSRPGSSCNPSSTILTTPTTSGASTSWLPEIIETSWDDTPKAFQCTFCLKQCKGQNEWEGHELFQHIRKKIWICMPLGPVDKSDHGDVCAFCGVADPDSDHRSEHNALQCHDGKKDRTFISKEALQRHLSTVHNQTEMTPKMHDWSRYPNDGDWYWKCGFCDTLLPNWTDRVEHIGVHFNKGMVMSSWDPLTPPYPLDKITLNCATWIPPLDWDARTLWDLERNRKRSGWSWTQALEEQWFCRTATLMFASEARLMSNVMTSILAPYFFPIDRHVKSFFDDTCPFCNERFVKIAELYPEIDDIWDVRVLHLERGHNFEGCETACKSTCAGDVLLHLANIHNVSFSETTFEVLESCRKDERPLAKKMNMSAIKCNGQTEGHC</sequence>
<dbReference type="InterPro" id="IPR036864">
    <property type="entry name" value="Zn2-C6_fun-type_DNA-bd_sf"/>
</dbReference>
<accession>A0A1L7WZR2</accession>
<dbReference type="SUPFAM" id="SSF57701">
    <property type="entry name" value="Zn2/Cys6 DNA-binding domain"/>
    <property type="match status" value="1"/>
</dbReference>
<dbReference type="CDD" id="cd00067">
    <property type="entry name" value="GAL4"/>
    <property type="match status" value="1"/>
</dbReference>
<feature type="compositionally biased region" description="Low complexity" evidence="2">
    <location>
        <begin position="287"/>
        <end position="297"/>
    </location>
</feature>
<dbReference type="PROSITE" id="PS00463">
    <property type="entry name" value="ZN2_CY6_FUNGAL_1"/>
    <property type="match status" value="1"/>
</dbReference>
<dbReference type="GO" id="GO:0000981">
    <property type="term" value="F:DNA-binding transcription factor activity, RNA polymerase II-specific"/>
    <property type="evidence" value="ECO:0007669"/>
    <property type="project" value="InterPro"/>
</dbReference>
<evidence type="ECO:0000313" key="5">
    <source>
        <dbReference type="Proteomes" id="UP000184330"/>
    </source>
</evidence>
<dbReference type="EMBL" id="FJOG01000011">
    <property type="protein sequence ID" value="CZR58248.1"/>
    <property type="molecule type" value="Genomic_DNA"/>
</dbReference>
<keyword evidence="5" id="KW-1185">Reference proteome</keyword>
<dbReference type="PROSITE" id="PS00028">
    <property type="entry name" value="ZINC_FINGER_C2H2_1"/>
    <property type="match status" value="1"/>
</dbReference>
<organism evidence="4 5">
    <name type="scientific">Phialocephala subalpina</name>
    <dbReference type="NCBI Taxonomy" id="576137"/>
    <lineage>
        <taxon>Eukaryota</taxon>
        <taxon>Fungi</taxon>
        <taxon>Dikarya</taxon>
        <taxon>Ascomycota</taxon>
        <taxon>Pezizomycotina</taxon>
        <taxon>Leotiomycetes</taxon>
        <taxon>Helotiales</taxon>
        <taxon>Mollisiaceae</taxon>
        <taxon>Phialocephala</taxon>
        <taxon>Phialocephala fortinii species complex</taxon>
    </lineage>
</organism>
<dbReference type="AlphaFoldDB" id="A0A1L7WZR2"/>
<dbReference type="Proteomes" id="UP000184330">
    <property type="component" value="Unassembled WGS sequence"/>
</dbReference>
<evidence type="ECO:0000313" key="4">
    <source>
        <dbReference type="EMBL" id="CZR58248.1"/>
    </source>
</evidence>
<feature type="compositionally biased region" description="Basic residues" evidence="2">
    <location>
        <begin position="176"/>
        <end position="200"/>
    </location>
</feature>
<feature type="region of interest" description="Disordered" evidence="2">
    <location>
        <begin position="226"/>
        <end position="264"/>
    </location>
</feature>
<dbReference type="GO" id="GO:0008270">
    <property type="term" value="F:zinc ion binding"/>
    <property type="evidence" value="ECO:0007669"/>
    <property type="project" value="InterPro"/>
</dbReference>
<dbReference type="SMART" id="SM00355">
    <property type="entry name" value="ZnF_C2H2"/>
    <property type="match status" value="3"/>
</dbReference>
<proteinExistence type="predicted"/>
<name>A0A1L7WZR2_9HELO</name>
<dbReference type="InterPro" id="IPR001138">
    <property type="entry name" value="Zn2Cys6_DnaBD"/>
</dbReference>
<evidence type="ECO:0000259" key="3">
    <source>
        <dbReference type="PROSITE" id="PS50048"/>
    </source>
</evidence>
<protein>
    <recommendedName>
        <fullName evidence="3">Zn(2)-C6 fungal-type domain-containing protein</fullName>
    </recommendedName>
</protein>